<evidence type="ECO:0000256" key="3">
    <source>
        <dbReference type="ARBA" id="ARBA00022968"/>
    </source>
</evidence>
<dbReference type="Pfam" id="PF13896">
    <property type="entry name" value="Glyco_transf_49"/>
    <property type="match status" value="1"/>
</dbReference>
<dbReference type="GO" id="GO:0016020">
    <property type="term" value="C:membrane"/>
    <property type="evidence" value="ECO:0007669"/>
    <property type="project" value="UniProtKB-SubCell"/>
</dbReference>
<dbReference type="Proteomes" id="UP000239899">
    <property type="component" value="Unassembled WGS sequence"/>
</dbReference>
<keyword evidence="4 8" id="KW-1133">Transmembrane helix</keyword>
<dbReference type="GO" id="GO:0035269">
    <property type="term" value="P:protein O-linked glycosylation via mannose"/>
    <property type="evidence" value="ECO:0007669"/>
    <property type="project" value="TreeGrafter"/>
</dbReference>
<comment type="caution">
    <text evidence="9">The sequence shown here is derived from an EMBL/GenBank/DDBJ whole genome shotgun (WGS) entry which is preliminary data.</text>
</comment>
<evidence type="ECO:0000256" key="6">
    <source>
        <dbReference type="ARBA" id="ARBA00023180"/>
    </source>
</evidence>
<comment type="subcellular location">
    <subcellularLocation>
        <location evidence="1">Membrane</location>
        <topology evidence="1">Single-pass type II membrane protein</topology>
    </subcellularLocation>
</comment>
<sequence length="530" mass="59534">MAGEGRLDSARSSRRSPSQMGMREAAYAMVERQLSKKAAARQKSRQVALSGIVMLCCALGLFVYKYHTEVGIAFPYTGGLSGSASSQGTSEVVLSSAAAAAAAQQQQQQQQPVIVYTGASGAGALIDSSLSAAEIDNMLKPGSSGHSPFDAPRYPGFCRKMRPPNVPVLEVQRMWLTNKQRNATDVTIVTQLSVDRLYMLEGQCGAWGSIIAAAVHVPLVQGKVVSEMAELHGRDLAAPLDIIAEFHERMEKRGRCKLDLVYVTEEVGSMELVGLYPVNALRNRALMLAQTEVVLLLDADFLPARALTDLIHDPLMYEQLRRVTGYRQGIVLPAFETIDDGEMGKQTALKAIKSREALSELFKHGELRGFHMDHYNRGHRATDHARWFETNISYRIPYEEGFEPYVLVQRRFVPWYDERFKGYRKNKVVHLMHMFRLGMEFASTPHGYVVHSPHPVANSWNTTQSTGFWYKLKKLYADSREDMEASRFVPATAFNCESREPEKWSFYLRRMLGWAPHRGAAARREQRPLL</sequence>
<dbReference type="OrthoDB" id="504995at2759"/>
<name>A0A2P6TUU9_CHLSO</name>
<gene>
    <name evidence="9" type="ORF">C2E21_3491</name>
</gene>
<dbReference type="InterPro" id="IPR051292">
    <property type="entry name" value="Xyl/GlcA_transferase"/>
</dbReference>
<evidence type="ECO:0000313" key="10">
    <source>
        <dbReference type="Proteomes" id="UP000239899"/>
    </source>
</evidence>
<evidence type="ECO:0000256" key="2">
    <source>
        <dbReference type="ARBA" id="ARBA00022692"/>
    </source>
</evidence>
<evidence type="ECO:0000256" key="8">
    <source>
        <dbReference type="SAM" id="Phobius"/>
    </source>
</evidence>
<dbReference type="GO" id="GO:0042285">
    <property type="term" value="F:xylosyltransferase activity"/>
    <property type="evidence" value="ECO:0007669"/>
    <property type="project" value="TreeGrafter"/>
</dbReference>
<feature type="region of interest" description="Disordered" evidence="7">
    <location>
        <begin position="1"/>
        <end position="22"/>
    </location>
</feature>
<proteinExistence type="predicted"/>
<evidence type="ECO:0000313" key="9">
    <source>
        <dbReference type="EMBL" id="PRW57824.1"/>
    </source>
</evidence>
<feature type="compositionally biased region" description="Basic and acidic residues" evidence="7">
    <location>
        <begin position="1"/>
        <end position="11"/>
    </location>
</feature>
<evidence type="ECO:0000256" key="4">
    <source>
        <dbReference type="ARBA" id="ARBA00022989"/>
    </source>
</evidence>
<reference evidence="9 10" key="1">
    <citation type="journal article" date="2018" name="Plant J.">
        <title>Genome sequences of Chlorella sorokiniana UTEX 1602 and Micractinium conductrix SAG 241.80: implications to maltose excretion by a green alga.</title>
        <authorList>
            <person name="Arriola M.B."/>
            <person name="Velmurugan N."/>
            <person name="Zhang Y."/>
            <person name="Plunkett M.H."/>
            <person name="Hondzo H."/>
            <person name="Barney B.M."/>
        </authorList>
    </citation>
    <scope>NUCLEOTIDE SEQUENCE [LARGE SCALE GENOMIC DNA]</scope>
    <source>
        <strain evidence="10">UTEX 1602</strain>
    </source>
</reference>
<dbReference type="InterPro" id="IPR029044">
    <property type="entry name" value="Nucleotide-diphossugar_trans"/>
</dbReference>
<dbReference type="PANTHER" id="PTHR12270">
    <property type="entry name" value="GLYCOSYLTRANSFERASE-RELATED"/>
    <property type="match status" value="1"/>
</dbReference>
<protein>
    <submittedName>
        <fullName evidence="9">Glycosyltransferase LARGE2</fullName>
    </submittedName>
</protein>
<feature type="transmembrane region" description="Helical" evidence="8">
    <location>
        <begin position="47"/>
        <end position="66"/>
    </location>
</feature>
<evidence type="ECO:0000256" key="7">
    <source>
        <dbReference type="SAM" id="MobiDB-lite"/>
    </source>
</evidence>
<keyword evidence="3" id="KW-0735">Signal-anchor</keyword>
<accession>A0A2P6TUU9</accession>
<dbReference type="AlphaFoldDB" id="A0A2P6TUU9"/>
<evidence type="ECO:0000256" key="5">
    <source>
        <dbReference type="ARBA" id="ARBA00023136"/>
    </source>
</evidence>
<dbReference type="EMBL" id="LHPG02000006">
    <property type="protein sequence ID" value="PRW57824.1"/>
    <property type="molecule type" value="Genomic_DNA"/>
</dbReference>
<dbReference type="GO" id="GO:0015020">
    <property type="term" value="F:glucuronosyltransferase activity"/>
    <property type="evidence" value="ECO:0007669"/>
    <property type="project" value="TreeGrafter"/>
</dbReference>
<keyword evidence="10" id="KW-1185">Reference proteome</keyword>
<dbReference type="Gene3D" id="3.90.550.10">
    <property type="entry name" value="Spore Coat Polysaccharide Biosynthesis Protein SpsA, Chain A"/>
    <property type="match status" value="1"/>
</dbReference>
<keyword evidence="6" id="KW-0325">Glycoprotein</keyword>
<organism evidence="9 10">
    <name type="scientific">Chlorella sorokiniana</name>
    <name type="common">Freshwater green alga</name>
    <dbReference type="NCBI Taxonomy" id="3076"/>
    <lineage>
        <taxon>Eukaryota</taxon>
        <taxon>Viridiplantae</taxon>
        <taxon>Chlorophyta</taxon>
        <taxon>core chlorophytes</taxon>
        <taxon>Trebouxiophyceae</taxon>
        <taxon>Chlorellales</taxon>
        <taxon>Chlorellaceae</taxon>
        <taxon>Chlorella clade</taxon>
        <taxon>Chlorella</taxon>
    </lineage>
</organism>
<evidence type="ECO:0000256" key="1">
    <source>
        <dbReference type="ARBA" id="ARBA00004606"/>
    </source>
</evidence>
<keyword evidence="2 8" id="KW-0812">Transmembrane</keyword>
<keyword evidence="5 8" id="KW-0472">Membrane</keyword>
<dbReference type="PANTHER" id="PTHR12270:SF52">
    <property type="entry name" value="GLYCOSYLTRANSFERASE-LIKE PROTEIN GNT13-RELATED"/>
    <property type="match status" value="1"/>
</dbReference>